<dbReference type="InterPro" id="IPR000845">
    <property type="entry name" value="Nucleoside_phosphorylase_d"/>
</dbReference>
<dbReference type="PANTHER" id="PTHR43691">
    <property type="entry name" value="URIDINE PHOSPHORYLASE"/>
    <property type="match status" value="1"/>
</dbReference>
<feature type="domain" description="Nucleoside phosphorylase" evidence="4">
    <location>
        <begin position="28"/>
        <end position="223"/>
    </location>
</feature>
<evidence type="ECO:0000259" key="4">
    <source>
        <dbReference type="Pfam" id="PF01048"/>
    </source>
</evidence>
<dbReference type="AlphaFoldDB" id="A0A7C4JM28"/>
<dbReference type="PROSITE" id="PS01232">
    <property type="entry name" value="PNP_UDP_1"/>
    <property type="match status" value="1"/>
</dbReference>
<sequence length="251" mass="27658">MKRRGGEVVGERKPIHILAKKEDIAPNAIVVGDPRRVVLISKLLSNVRVVNENRGLLTVTGRYGETNITVATHGIGAPSAAIVFEELRMYGVKRIVRLGTCGSIREDIEPGTVVVALSSIYDEGGCGLKRYYNGFSAPTAPDPYLAVRVMEEMNRNSLDYYTGVVYCSDSFYSEESVLNKLIGLGITCIDMETAVLYGLSWLRGFNALSILIVSNNIVKRSEHYSSDMLESKILKTAKAIIEVFDKHYSEG</sequence>
<dbReference type="InterPro" id="IPR035994">
    <property type="entry name" value="Nucleoside_phosphorylase_sf"/>
</dbReference>
<dbReference type="GO" id="GO:0009164">
    <property type="term" value="P:nucleoside catabolic process"/>
    <property type="evidence" value="ECO:0007669"/>
    <property type="project" value="UniProtKB-ARBA"/>
</dbReference>
<dbReference type="GO" id="GO:0016763">
    <property type="term" value="F:pentosyltransferase activity"/>
    <property type="evidence" value="ECO:0007669"/>
    <property type="project" value="InterPro"/>
</dbReference>
<organism evidence="5">
    <name type="scientific">Staphylothermus marinus</name>
    <dbReference type="NCBI Taxonomy" id="2280"/>
    <lineage>
        <taxon>Archaea</taxon>
        <taxon>Thermoproteota</taxon>
        <taxon>Thermoprotei</taxon>
        <taxon>Desulfurococcales</taxon>
        <taxon>Desulfurococcaceae</taxon>
        <taxon>Staphylothermus</taxon>
    </lineage>
</organism>
<dbReference type="Gene3D" id="3.40.50.1580">
    <property type="entry name" value="Nucleoside phosphorylase domain"/>
    <property type="match status" value="1"/>
</dbReference>
<comment type="similarity">
    <text evidence="1">Belongs to the PNP/UDP phosphorylase family.</text>
</comment>
<evidence type="ECO:0000256" key="2">
    <source>
        <dbReference type="ARBA" id="ARBA00022676"/>
    </source>
</evidence>
<proteinExistence type="inferred from homology"/>
<reference evidence="5" key="1">
    <citation type="journal article" date="2020" name="mSystems">
        <title>Genome- and Community-Level Interaction Insights into Carbon Utilization and Element Cycling Functions of Hydrothermarchaeota in Hydrothermal Sediment.</title>
        <authorList>
            <person name="Zhou Z."/>
            <person name="Liu Y."/>
            <person name="Xu W."/>
            <person name="Pan J."/>
            <person name="Luo Z.H."/>
            <person name="Li M."/>
        </authorList>
    </citation>
    <scope>NUCLEOTIDE SEQUENCE [LARGE SCALE GENOMIC DNA]</scope>
    <source>
        <strain evidence="5">SpSt-648</strain>
    </source>
</reference>
<gene>
    <name evidence="5" type="ORF">ENU20_01720</name>
</gene>
<keyword evidence="2" id="KW-0328">Glycosyltransferase</keyword>
<name>A0A7C4JM28_STAMA</name>
<dbReference type="Pfam" id="PF01048">
    <property type="entry name" value="PNP_UDP_1"/>
    <property type="match status" value="1"/>
</dbReference>
<comment type="caution">
    <text evidence="5">The sequence shown here is derived from an EMBL/GenBank/DDBJ whole genome shotgun (WGS) entry which is preliminary data.</text>
</comment>
<dbReference type="SUPFAM" id="SSF53167">
    <property type="entry name" value="Purine and uridine phosphorylases"/>
    <property type="match status" value="1"/>
</dbReference>
<accession>A0A7C4JM28</accession>
<dbReference type="GO" id="GO:0005829">
    <property type="term" value="C:cytosol"/>
    <property type="evidence" value="ECO:0007669"/>
    <property type="project" value="TreeGrafter"/>
</dbReference>
<dbReference type="InterPro" id="IPR018016">
    <property type="entry name" value="Nucleoside_phosphorylase_CS"/>
</dbReference>
<protein>
    <submittedName>
        <fullName evidence="5">Nucleoside phosphorylase</fullName>
    </submittedName>
</protein>
<keyword evidence="3" id="KW-0808">Transferase</keyword>
<evidence type="ECO:0000313" key="5">
    <source>
        <dbReference type="EMBL" id="HGQ73783.1"/>
    </source>
</evidence>
<evidence type="ECO:0000256" key="1">
    <source>
        <dbReference type="ARBA" id="ARBA00010456"/>
    </source>
</evidence>
<dbReference type="EMBL" id="DTBP01000013">
    <property type="protein sequence ID" value="HGQ73783.1"/>
    <property type="molecule type" value="Genomic_DNA"/>
</dbReference>
<dbReference type="PANTHER" id="PTHR43691:SF11">
    <property type="entry name" value="FI09636P-RELATED"/>
    <property type="match status" value="1"/>
</dbReference>
<evidence type="ECO:0000256" key="3">
    <source>
        <dbReference type="ARBA" id="ARBA00022679"/>
    </source>
</evidence>